<reference evidence="3" key="1">
    <citation type="journal article" date="2004" name="Appl. Environ. Microbiol.">
        <title>Arthrobacter aurescens TC1 atrazine catabolism genes trzN, atzB, and atzC are linked on a 160-kilobase region and are functional in Escherichia coli.</title>
        <authorList>
            <person name="Sajjaphan K."/>
            <person name="Shapir N."/>
            <person name="Wackett L.P."/>
            <person name="Palmer M."/>
            <person name="Blackmon B."/>
            <person name="Tomkins J."/>
            <person name="Sadowsky M.J."/>
        </authorList>
    </citation>
    <scope>NUCLEOTIDE SEQUENCE</scope>
    <source>
        <strain evidence="3">TC1</strain>
        <plasmid evidence="3">pAA1</plasmid>
    </source>
</reference>
<dbReference type="SUPFAM" id="SSF55486">
    <property type="entry name" value="Metalloproteases ('zincins'), catalytic domain"/>
    <property type="match status" value="1"/>
</dbReference>
<accession>Q6SK67</accession>
<keyword evidence="3" id="KW-0614">Plasmid</keyword>
<feature type="compositionally biased region" description="Basic and acidic residues" evidence="1">
    <location>
        <begin position="65"/>
        <end position="79"/>
    </location>
</feature>
<sequence length="251" mass="26676">MMTGSGNRCFGRPMPRRHRGFIPAQRSLVSVALALGLVLTACTPSSTPGDPHNGFEQGTSGTFVPDREESLGESLRDSPPECSAPAAADMEDIDPEDSPVKPWQNTTETELAVEFETGRLSERHSGLVSEAATIWSKSPCLNAVAVQICSGGANCVAMVEDDSRSGGTDGEMRWEGTGAYMDSATITLYTQPLDRATDNGALATIVHEMGHTLGLAHRVERYDVMNSVTGNDTNPVPDAIDFSNLVAIYGA</sequence>
<proteinExistence type="predicted"/>
<feature type="region of interest" description="Disordered" evidence="1">
    <location>
        <begin position="45"/>
        <end position="103"/>
    </location>
</feature>
<feature type="domain" description="Peptidase metallopeptidase" evidence="2">
    <location>
        <begin position="99"/>
        <end position="251"/>
    </location>
</feature>
<dbReference type="EMBL" id="AY456696">
    <property type="protein sequence ID" value="AAS20105.1"/>
    <property type="molecule type" value="Genomic_DNA"/>
</dbReference>
<evidence type="ECO:0000259" key="2">
    <source>
        <dbReference type="SMART" id="SM00235"/>
    </source>
</evidence>
<organism evidence="3">
    <name type="scientific">Paenarthrobacter aurescens</name>
    <name type="common">Arthrobacter aurescens</name>
    <dbReference type="NCBI Taxonomy" id="43663"/>
    <lineage>
        <taxon>Bacteria</taxon>
        <taxon>Bacillati</taxon>
        <taxon>Actinomycetota</taxon>
        <taxon>Actinomycetes</taxon>
        <taxon>Micrococcales</taxon>
        <taxon>Micrococcaceae</taxon>
        <taxon>Paenarthrobacter</taxon>
    </lineage>
</organism>
<dbReference type="Gene3D" id="3.40.390.10">
    <property type="entry name" value="Collagenase (Catalytic Domain)"/>
    <property type="match status" value="1"/>
</dbReference>
<evidence type="ECO:0000256" key="1">
    <source>
        <dbReference type="SAM" id="MobiDB-lite"/>
    </source>
</evidence>
<dbReference type="SMART" id="SM00235">
    <property type="entry name" value="ZnMc"/>
    <property type="match status" value="1"/>
</dbReference>
<evidence type="ECO:0000313" key="3">
    <source>
        <dbReference type="EMBL" id="AAS20105.1"/>
    </source>
</evidence>
<geneLocation type="plasmid" evidence="3">
    <name>pAA1</name>
</geneLocation>
<dbReference type="GO" id="GO:0008270">
    <property type="term" value="F:zinc ion binding"/>
    <property type="evidence" value="ECO:0007669"/>
    <property type="project" value="InterPro"/>
</dbReference>
<dbReference type="InterPro" id="IPR024079">
    <property type="entry name" value="MetalloPept_cat_dom_sf"/>
</dbReference>
<dbReference type="AlphaFoldDB" id="Q6SK67"/>
<dbReference type="GO" id="GO:0006508">
    <property type="term" value="P:proteolysis"/>
    <property type="evidence" value="ECO:0007669"/>
    <property type="project" value="InterPro"/>
</dbReference>
<name>Q6SK67_PAEAU</name>
<dbReference type="InterPro" id="IPR006026">
    <property type="entry name" value="Peptidase_Metallo"/>
</dbReference>
<protein>
    <submittedName>
        <fullName evidence="3">Epralysin</fullName>
    </submittedName>
</protein>
<dbReference type="GO" id="GO:0008237">
    <property type="term" value="F:metallopeptidase activity"/>
    <property type="evidence" value="ECO:0007669"/>
    <property type="project" value="InterPro"/>
</dbReference>